<dbReference type="InterPro" id="IPR000792">
    <property type="entry name" value="Tscrpt_reg_LuxR_C"/>
</dbReference>
<keyword evidence="1" id="KW-0805">Transcription regulation</keyword>
<dbReference type="AlphaFoldDB" id="A0A7C3PDY7"/>
<protein>
    <submittedName>
        <fullName evidence="5">Response regulator transcription factor</fullName>
    </submittedName>
</protein>
<sequence>MAFQLSDIHPKKLSRSEYKVLELLVEGQTNVEIASRLYLSPNTVKTHVRDIFNKFGVENRVQAAVFALRNGLVKFESN</sequence>
<dbReference type="GO" id="GO:0003677">
    <property type="term" value="F:DNA binding"/>
    <property type="evidence" value="ECO:0007669"/>
    <property type="project" value="UniProtKB-KW"/>
</dbReference>
<keyword evidence="3" id="KW-0804">Transcription</keyword>
<name>A0A7C3PDY7_9CYAN</name>
<feature type="domain" description="HTH luxR-type" evidence="4">
    <location>
        <begin position="6"/>
        <end position="71"/>
    </location>
</feature>
<organism evidence="5">
    <name type="scientific">Oscillatoriales cyanobacterium SpSt-418</name>
    <dbReference type="NCBI Taxonomy" id="2282169"/>
    <lineage>
        <taxon>Bacteria</taxon>
        <taxon>Bacillati</taxon>
        <taxon>Cyanobacteriota</taxon>
        <taxon>Cyanophyceae</taxon>
        <taxon>Oscillatoriophycideae</taxon>
        <taxon>Oscillatoriales</taxon>
    </lineage>
</organism>
<dbReference type="GO" id="GO:0006355">
    <property type="term" value="P:regulation of DNA-templated transcription"/>
    <property type="evidence" value="ECO:0007669"/>
    <property type="project" value="InterPro"/>
</dbReference>
<dbReference type="PROSITE" id="PS50043">
    <property type="entry name" value="HTH_LUXR_2"/>
    <property type="match status" value="1"/>
</dbReference>
<comment type="caution">
    <text evidence="5">The sequence shown here is derived from an EMBL/GenBank/DDBJ whole genome shotgun (WGS) entry which is preliminary data.</text>
</comment>
<evidence type="ECO:0000256" key="2">
    <source>
        <dbReference type="ARBA" id="ARBA00023125"/>
    </source>
</evidence>
<dbReference type="Gene3D" id="1.10.10.10">
    <property type="entry name" value="Winged helix-like DNA-binding domain superfamily/Winged helix DNA-binding domain"/>
    <property type="match status" value="1"/>
</dbReference>
<evidence type="ECO:0000259" key="4">
    <source>
        <dbReference type="PROSITE" id="PS50043"/>
    </source>
</evidence>
<proteinExistence type="predicted"/>
<accession>A0A7C3PDY7</accession>
<evidence type="ECO:0000313" key="5">
    <source>
        <dbReference type="EMBL" id="HFM97335.1"/>
    </source>
</evidence>
<evidence type="ECO:0000256" key="1">
    <source>
        <dbReference type="ARBA" id="ARBA00023015"/>
    </source>
</evidence>
<reference evidence="5" key="1">
    <citation type="journal article" date="2020" name="mSystems">
        <title>Genome- and Community-Level Interaction Insights into Carbon Utilization and Element Cycling Functions of Hydrothermarchaeota in Hydrothermal Sediment.</title>
        <authorList>
            <person name="Zhou Z."/>
            <person name="Liu Y."/>
            <person name="Xu W."/>
            <person name="Pan J."/>
            <person name="Luo Z.H."/>
            <person name="Li M."/>
        </authorList>
    </citation>
    <scope>NUCLEOTIDE SEQUENCE [LARGE SCALE GENOMIC DNA]</scope>
    <source>
        <strain evidence="5">SpSt-418</strain>
    </source>
</reference>
<dbReference type="PRINTS" id="PR00038">
    <property type="entry name" value="HTHLUXR"/>
</dbReference>
<dbReference type="SMART" id="SM00421">
    <property type="entry name" value="HTH_LUXR"/>
    <property type="match status" value="1"/>
</dbReference>
<dbReference type="CDD" id="cd06170">
    <property type="entry name" value="LuxR_C_like"/>
    <property type="match status" value="1"/>
</dbReference>
<gene>
    <name evidence="5" type="ORF">ENR64_06125</name>
</gene>
<dbReference type="InterPro" id="IPR036388">
    <property type="entry name" value="WH-like_DNA-bd_sf"/>
</dbReference>
<dbReference type="PANTHER" id="PTHR44688:SF25">
    <property type="entry name" value="HTH LUXR-TYPE DOMAIN-CONTAINING PROTEIN"/>
    <property type="match status" value="1"/>
</dbReference>
<keyword evidence="2" id="KW-0238">DNA-binding</keyword>
<dbReference type="InterPro" id="IPR016032">
    <property type="entry name" value="Sig_transdc_resp-reg_C-effctor"/>
</dbReference>
<evidence type="ECO:0000256" key="3">
    <source>
        <dbReference type="ARBA" id="ARBA00023163"/>
    </source>
</evidence>
<dbReference type="PANTHER" id="PTHR44688">
    <property type="entry name" value="DNA-BINDING TRANSCRIPTIONAL ACTIVATOR DEVR_DOSR"/>
    <property type="match status" value="1"/>
</dbReference>
<dbReference type="Pfam" id="PF00196">
    <property type="entry name" value="GerE"/>
    <property type="match status" value="1"/>
</dbReference>
<dbReference type="SUPFAM" id="SSF46894">
    <property type="entry name" value="C-terminal effector domain of the bipartite response regulators"/>
    <property type="match status" value="1"/>
</dbReference>
<dbReference type="EMBL" id="DSRU01000071">
    <property type="protein sequence ID" value="HFM97335.1"/>
    <property type="molecule type" value="Genomic_DNA"/>
</dbReference>